<dbReference type="AlphaFoldDB" id="A0AAV8V5E3"/>
<organism evidence="1 2">
    <name type="scientific">Exocentrus adspersus</name>
    <dbReference type="NCBI Taxonomy" id="1586481"/>
    <lineage>
        <taxon>Eukaryota</taxon>
        <taxon>Metazoa</taxon>
        <taxon>Ecdysozoa</taxon>
        <taxon>Arthropoda</taxon>
        <taxon>Hexapoda</taxon>
        <taxon>Insecta</taxon>
        <taxon>Pterygota</taxon>
        <taxon>Neoptera</taxon>
        <taxon>Endopterygota</taxon>
        <taxon>Coleoptera</taxon>
        <taxon>Polyphaga</taxon>
        <taxon>Cucujiformia</taxon>
        <taxon>Chrysomeloidea</taxon>
        <taxon>Cerambycidae</taxon>
        <taxon>Lamiinae</taxon>
        <taxon>Acanthocinini</taxon>
        <taxon>Exocentrus</taxon>
    </lineage>
</organism>
<accession>A0AAV8V5E3</accession>
<name>A0AAV8V5E3_9CUCU</name>
<protein>
    <submittedName>
        <fullName evidence="1">Uncharacterized protein</fullName>
    </submittedName>
</protein>
<sequence>MNINYLKNLVLEDTEAVQETSLGAPSCSVCGDGGDTSCIVAKLKDTILYKMVLIPTLIKGIHNSHRKVNVWAGILGNAIIRSLFIEGNLTEFNGQHFEQ</sequence>
<gene>
    <name evidence="1" type="ORF">NQ315_011255</name>
</gene>
<evidence type="ECO:0000313" key="2">
    <source>
        <dbReference type="Proteomes" id="UP001159042"/>
    </source>
</evidence>
<evidence type="ECO:0000313" key="1">
    <source>
        <dbReference type="EMBL" id="KAJ8909297.1"/>
    </source>
</evidence>
<proteinExistence type="predicted"/>
<dbReference type="Proteomes" id="UP001159042">
    <property type="component" value="Unassembled WGS sequence"/>
</dbReference>
<reference evidence="1 2" key="1">
    <citation type="journal article" date="2023" name="Insect Mol. Biol.">
        <title>Genome sequencing provides insights into the evolution of gene families encoding plant cell wall-degrading enzymes in longhorned beetles.</title>
        <authorList>
            <person name="Shin N.R."/>
            <person name="Okamura Y."/>
            <person name="Kirsch R."/>
            <person name="Pauchet Y."/>
        </authorList>
    </citation>
    <scope>NUCLEOTIDE SEQUENCE [LARGE SCALE GENOMIC DNA]</scope>
    <source>
        <strain evidence="1">EAD_L_NR</strain>
    </source>
</reference>
<keyword evidence="2" id="KW-1185">Reference proteome</keyword>
<dbReference type="EMBL" id="JANEYG010000667">
    <property type="protein sequence ID" value="KAJ8909297.1"/>
    <property type="molecule type" value="Genomic_DNA"/>
</dbReference>
<comment type="caution">
    <text evidence="1">The sequence shown here is derived from an EMBL/GenBank/DDBJ whole genome shotgun (WGS) entry which is preliminary data.</text>
</comment>